<dbReference type="OrthoDB" id="5860513at2759"/>
<name>A0A9Q3GXN8_9BASI</name>
<comment type="similarity">
    <text evidence="2">Belongs to the TUBGCP family.</text>
</comment>
<dbReference type="GO" id="GO:0000922">
    <property type="term" value="C:spindle pole"/>
    <property type="evidence" value="ECO:0007669"/>
    <property type="project" value="InterPro"/>
</dbReference>
<dbReference type="GO" id="GO:0000930">
    <property type="term" value="C:gamma-tubulin complex"/>
    <property type="evidence" value="ECO:0007669"/>
    <property type="project" value="TreeGrafter"/>
</dbReference>
<dbReference type="GO" id="GO:0044732">
    <property type="term" value="C:mitotic spindle pole body"/>
    <property type="evidence" value="ECO:0007669"/>
    <property type="project" value="TreeGrafter"/>
</dbReference>
<dbReference type="GO" id="GO:0007020">
    <property type="term" value="P:microtubule nucleation"/>
    <property type="evidence" value="ECO:0007669"/>
    <property type="project" value="InterPro"/>
</dbReference>
<feature type="region of interest" description="Disordered" evidence="6">
    <location>
        <begin position="141"/>
        <end position="194"/>
    </location>
</feature>
<comment type="subcellular location">
    <subcellularLocation>
        <location evidence="1">Cytoplasm</location>
        <location evidence="1">Cytoskeleton</location>
    </subcellularLocation>
</comment>
<proteinExistence type="inferred from homology"/>
<dbReference type="GO" id="GO:0051225">
    <property type="term" value="P:spindle assembly"/>
    <property type="evidence" value="ECO:0007669"/>
    <property type="project" value="TreeGrafter"/>
</dbReference>
<dbReference type="InterPro" id="IPR042241">
    <property type="entry name" value="GCP_C_sf"/>
</dbReference>
<feature type="domain" description="Gamma tubulin complex component C-terminal" evidence="7">
    <location>
        <begin position="537"/>
        <end position="917"/>
    </location>
</feature>
<evidence type="ECO:0008006" key="11">
    <source>
        <dbReference type="Google" id="ProtNLM"/>
    </source>
</evidence>
<dbReference type="Pfam" id="PF04130">
    <property type="entry name" value="GCP_C_terminal"/>
    <property type="match status" value="1"/>
</dbReference>
<evidence type="ECO:0000256" key="6">
    <source>
        <dbReference type="SAM" id="MobiDB-lite"/>
    </source>
</evidence>
<feature type="compositionally biased region" description="Polar residues" evidence="6">
    <location>
        <begin position="174"/>
        <end position="194"/>
    </location>
</feature>
<dbReference type="InterPro" id="IPR040457">
    <property type="entry name" value="GCP_C"/>
</dbReference>
<dbReference type="Pfam" id="PF17681">
    <property type="entry name" value="GCP_N_terminal"/>
    <property type="match status" value="1"/>
</dbReference>
<sequence>MSNSRQSKHLQELIRRLVFNHQSQKSQSQSQFNFINDSNFQSNLIQKSNKILKNFNHQINLIDNLLLISNQIINYLENNSSFDPSASQQFTSLLTRLSPLSHPKNKPQTLQFLLALSSHLQSIQTYQNSNHYHASIENFHQNSSHHQSISSHSSQSSSSSSHKSKSSHHLPFKSKNTSNMPNQEHSSNHPHPNSLATKLQTYRRQHHLQQHLPEYLLLKDMIYLLQGIDGKYAYFKLSNSQEESWEEGGIGFNEPLNGQLITPPQRDLILKLTELGWLYKKIQNSISCPDSILGMVQQAFAFALKEELGLYYRAIAIIESHLSSCIETALTLKSLLLHLTPTVLRLRMSTALISATKDLKGGQMISVLHSYTDHGDPLVHLFTSNLLEKVSVPWFKILINWMWDGELVDPIEEFFIKLNVNYHQDDNHHHHHLHHDFINTDGWKVWQNKFGFRKEMVPSFIGEVFARKIFSTGKSLNFIKHSCGDDEWQKTKLELSQTSSKSTLHYKDITGLQKTIDSTYSIANQILFHIFFVKLKLLNHLNALKDYLLMGRGDFISLLIESLGPSLNKPANTLYRHNLTATLESAIRATSNETQLINRLDVRMLEFTSMELGWEVFMLEYKIERPLDVIMSSGSMEKYMKMFKMLWKIRRVEYALDLAWKVIMVDVNKSLKDCHGLINDFRRIRLVLSEMIHFIRQLKSYCQLEVIDCGWQEFKKKLIMNHGLINFDDNVNNNDEMDSDGNNGLGNICDLDSLIESHSNYLERLITKGMLLSTKSGKENTCLLLVEECFKIILEFKALIDNLYNYGLTKTFYHNATRSKSNKGLKGRNQDKVDNDDYDEECNQIEQDEDQEVDYDQMKKKRGMIKLDEELKLIREKIKKHSKLFTEIVLELISNLSTQHDSDMKFLAVRLNFSLYYMRVKNSSLIGSSNIKTK</sequence>
<dbReference type="InterPro" id="IPR041470">
    <property type="entry name" value="GCP_N"/>
</dbReference>
<evidence type="ECO:0000256" key="4">
    <source>
        <dbReference type="ARBA" id="ARBA00022701"/>
    </source>
</evidence>
<dbReference type="GO" id="GO:0051321">
    <property type="term" value="P:meiotic cell cycle"/>
    <property type="evidence" value="ECO:0007669"/>
    <property type="project" value="TreeGrafter"/>
</dbReference>
<organism evidence="9 10">
    <name type="scientific">Austropuccinia psidii MF-1</name>
    <dbReference type="NCBI Taxonomy" id="1389203"/>
    <lineage>
        <taxon>Eukaryota</taxon>
        <taxon>Fungi</taxon>
        <taxon>Dikarya</taxon>
        <taxon>Basidiomycota</taxon>
        <taxon>Pucciniomycotina</taxon>
        <taxon>Pucciniomycetes</taxon>
        <taxon>Pucciniales</taxon>
        <taxon>Sphaerophragmiaceae</taxon>
        <taxon>Austropuccinia</taxon>
    </lineage>
</organism>
<feature type="compositionally biased region" description="Low complexity" evidence="6">
    <location>
        <begin position="144"/>
        <end position="161"/>
    </location>
</feature>
<evidence type="ECO:0000256" key="2">
    <source>
        <dbReference type="ARBA" id="ARBA00010337"/>
    </source>
</evidence>
<comment type="caution">
    <text evidence="9">The sequence shown here is derived from an EMBL/GenBank/DDBJ whole genome shotgun (WGS) entry which is preliminary data.</text>
</comment>
<keyword evidence="10" id="KW-1185">Reference proteome</keyword>
<feature type="compositionally biased region" description="Basic residues" evidence="6">
    <location>
        <begin position="162"/>
        <end position="172"/>
    </location>
</feature>
<dbReference type="AlphaFoldDB" id="A0A9Q3GXN8"/>
<dbReference type="Gene3D" id="1.20.120.1900">
    <property type="entry name" value="Gamma-tubulin complex, C-terminal domain"/>
    <property type="match status" value="1"/>
</dbReference>
<evidence type="ECO:0000256" key="5">
    <source>
        <dbReference type="ARBA" id="ARBA00023212"/>
    </source>
</evidence>
<evidence type="ECO:0000313" key="9">
    <source>
        <dbReference type="EMBL" id="MBW0483746.1"/>
    </source>
</evidence>
<evidence type="ECO:0000313" key="10">
    <source>
        <dbReference type="Proteomes" id="UP000765509"/>
    </source>
</evidence>
<dbReference type="Proteomes" id="UP000765509">
    <property type="component" value="Unassembled WGS sequence"/>
</dbReference>
<dbReference type="GO" id="GO:0031122">
    <property type="term" value="P:cytoplasmic microtubule organization"/>
    <property type="evidence" value="ECO:0007669"/>
    <property type="project" value="TreeGrafter"/>
</dbReference>
<keyword evidence="3" id="KW-0963">Cytoplasm</keyword>
<accession>A0A9Q3GXN8</accession>
<dbReference type="GO" id="GO:0005874">
    <property type="term" value="C:microtubule"/>
    <property type="evidence" value="ECO:0007669"/>
    <property type="project" value="UniProtKB-KW"/>
</dbReference>
<protein>
    <recommendedName>
        <fullName evidence="11">Spindle pole body component</fullName>
    </recommendedName>
</protein>
<gene>
    <name evidence="9" type="ORF">O181_023461</name>
</gene>
<evidence type="ECO:0000256" key="1">
    <source>
        <dbReference type="ARBA" id="ARBA00004245"/>
    </source>
</evidence>
<keyword evidence="4" id="KW-0493">Microtubule</keyword>
<dbReference type="GO" id="GO:0051011">
    <property type="term" value="F:microtubule minus-end binding"/>
    <property type="evidence" value="ECO:0007669"/>
    <property type="project" value="TreeGrafter"/>
</dbReference>
<dbReference type="GO" id="GO:0000278">
    <property type="term" value="P:mitotic cell cycle"/>
    <property type="evidence" value="ECO:0007669"/>
    <property type="project" value="TreeGrafter"/>
</dbReference>
<dbReference type="InterPro" id="IPR007259">
    <property type="entry name" value="GCP"/>
</dbReference>
<evidence type="ECO:0000259" key="7">
    <source>
        <dbReference type="Pfam" id="PF04130"/>
    </source>
</evidence>
<evidence type="ECO:0000256" key="3">
    <source>
        <dbReference type="ARBA" id="ARBA00022490"/>
    </source>
</evidence>
<keyword evidence="5" id="KW-0206">Cytoskeleton</keyword>
<dbReference type="GO" id="GO:0043015">
    <property type="term" value="F:gamma-tubulin binding"/>
    <property type="evidence" value="ECO:0007669"/>
    <property type="project" value="InterPro"/>
</dbReference>
<dbReference type="EMBL" id="AVOT02007365">
    <property type="protein sequence ID" value="MBW0483746.1"/>
    <property type="molecule type" value="Genomic_DNA"/>
</dbReference>
<dbReference type="PANTHER" id="PTHR19302">
    <property type="entry name" value="GAMMA TUBULIN COMPLEX PROTEIN"/>
    <property type="match status" value="1"/>
</dbReference>
<feature type="domain" description="Gamma tubulin complex component protein N-terminal" evidence="8">
    <location>
        <begin position="218"/>
        <end position="533"/>
    </location>
</feature>
<evidence type="ECO:0000259" key="8">
    <source>
        <dbReference type="Pfam" id="PF17681"/>
    </source>
</evidence>
<reference evidence="9" key="1">
    <citation type="submission" date="2021-03" db="EMBL/GenBank/DDBJ databases">
        <title>Draft genome sequence of rust myrtle Austropuccinia psidii MF-1, a brazilian biotype.</title>
        <authorList>
            <person name="Quecine M.C."/>
            <person name="Pachon D.M.R."/>
            <person name="Bonatelli M.L."/>
            <person name="Correr F.H."/>
            <person name="Franceschini L.M."/>
            <person name="Leite T.F."/>
            <person name="Margarido G.R.A."/>
            <person name="Almeida C.A."/>
            <person name="Ferrarezi J.A."/>
            <person name="Labate C.A."/>
        </authorList>
    </citation>
    <scope>NUCLEOTIDE SEQUENCE</scope>
    <source>
        <strain evidence="9">MF-1</strain>
    </source>
</reference>
<dbReference type="PANTHER" id="PTHR19302:SF14">
    <property type="entry name" value="GAMMA-TUBULIN COMPLEX COMPONENT 3"/>
    <property type="match status" value="1"/>
</dbReference>